<feature type="transmembrane region" description="Helical" evidence="1">
    <location>
        <begin position="6"/>
        <end position="26"/>
    </location>
</feature>
<dbReference type="AlphaFoldDB" id="A0AAP5H1X3"/>
<keyword evidence="1" id="KW-1133">Transmembrane helix</keyword>
<dbReference type="EMBL" id="JAVDTR010000008">
    <property type="protein sequence ID" value="MDR6724755.1"/>
    <property type="molecule type" value="Genomic_DNA"/>
</dbReference>
<gene>
    <name evidence="2" type="ORF">J2W91_003223</name>
</gene>
<name>A0AAP5H1X3_PAEAM</name>
<evidence type="ECO:0000313" key="2">
    <source>
        <dbReference type="EMBL" id="MDR6724755.1"/>
    </source>
</evidence>
<sequence>MLTRKAAIITIAVVMAIVFIVIYTMANSPNRVIQKYISEQSTTVNPSGSSTNPVAQFNQYVTDHQLPTPTVTFNTIKKTFSSREVQASFAVFTYANDGQLKNIHSGMLSFSLTRDLFRWRLNSVDIINDMQLAQ</sequence>
<evidence type="ECO:0000256" key="1">
    <source>
        <dbReference type="SAM" id="Phobius"/>
    </source>
</evidence>
<keyword evidence="1" id="KW-0812">Transmembrane</keyword>
<reference evidence="2" key="1">
    <citation type="submission" date="2023-07" db="EMBL/GenBank/DDBJ databases">
        <title>Sorghum-associated microbial communities from plants grown in Nebraska, USA.</title>
        <authorList>
            <person name="Schachtman D."/>
        </authorList>
    </citation>
    <scope>NUCLEOTIDE SEQUENCE</scope>
    <source>
        <strain evidence="2">BE80</strain>
    </source>
</reference>
<comment type="caution">
    <text evidence="2">The sequence shown here is derived from an EMBL/GenBank/DDBJ whole genome shotgun (WGS) entry which is preliminary data.</text>
</comment>
<keyword evidence="1" id="KW-0472">Membrane</keyword>
<evidence type="ECO:0000313" key="3">
    <source>
        <dbReference type="Proteomes" id="UP001254832"/>
    </source>
</evidence>
<proteinExistence type="predicted"/>
<accession>A0AAP5H1X3</accession>
<dbReference type="RefSeq" id="WP_310141392.1">
    <property type="nucleotide sequence ID" value="NZ_JAVDTR010000008.1"/>
</dbReference>
<protein>
    <submittedName>
        <fullName evidence="2">PurR-regulated permease PerM</fullName>
    </submittedName>
</protein>
<organism evidence="2 3">
    <name type="scientific">Paenibacillus amylolyticus</name>
    <dbReference type="NCBI Taxonomy" id="1451"/>
    <lineage>
        <taxon>Bacteria</taxon>
        <taxon>Bacillati</taxon>
        <taxon>Bacillota</taxon>
        <taxon>Bacilli</taxon>
        <taxon>Bacillales</taxon>
        <taxon>Paenibacillaceae</taxon>
        <taxon>Paenibacillus</taxon>
    </lineage>
</organism>
<dbReference type="Proteomes" id="UP001254832">
    <property type="component" value="Unassembled WGS sequence"/>
</dbReference>